<dbReference type="SUPFAM" id="SSF50729">
    <property type="entry name" value="PH domain-like"/>
    <property type="match status" value="1"/>
</dbReference>
<feature type="compositionally biased region" description="Basic and acidic residues" evidence="2">
    <location>
        <begin position="747"/>
        <end position="798"/>
    </location>
</feature>
<reference evidence="4 5" key="1">
    <citation type="submission" date="2016-08" db="EMBL/GenBank/DDBJ databases">
        <title>A Parts List for Fungal Cellulosomes Revealed by Comparative Genomics.</title>
        <authorList>
            <consortium name="DOE Joint Genome Institute"/>
            <person name="Haitjema C.H."/>
            <person name="Gilmore S.P."/>
            <person name="Henske J.K."/>
            <person name="Solomon K.V."/>
            <person name="De Groot R."/>
            <person name="Kuo A."/>
            <person name="Mondo S.J."/>
            <person name="Salamov A.A."/>
            <person name="Labutti K."/>
            <person name="Zhao Z."/>
            <person name="Chiniquy J."/>
            <person name="Barry K."/>
            <person name="Brewer H.M."/>
            <person name="Purvine S.O."/>
            <person name="Wright A.T."/>
            <person name="Boxma B."/>
            <person name="Van Alen T."/>
            <person name="Hackstein J.H."/>
            <person name="Baker S.E."/>
            <person name="Grigoriev I.V."/>
            <person name="O'Malley M.A."/>
        </authorList>
    </citation>
    <scope>NUCLEOTIDE SEQUENCE [LARGE SCALE GENOMIC DNA]</scope>
    <source>
        <strain evidence="4 5">G1</strain>
    </source>
</reference>
<name>A0A1Y2B083_9FUNG</name>
<evidence type="ECO:0000259" key="3">
    <source>
        <dbReference type="PROSITE" id="PS50003"/>
    </source>
</evidence>
<comment type="caution">
    <text evidence="4">The sequence shown here is derived from an EMBL/GenBank/DDBJ whole genome shotgun (WGS) entry which is preliminary data.</text>
</comment>
<dbReference type="InterPro" id="IPR011993">
    <property type="entry name" value="PH-like_dom_sf"/>
</dbReference>
<feature type="region of interest" description="Disordered" evidence="2">
    <location>
        <begin position="501"/>
        <end position="606"/>
    </location>
</feature>
<evidence type="ECO:0000313" key="5">
    <source>
        <dbReference type="Proteomes" id="UP000193920"/>
    </source>
</evidence>
<proteinExistence type="predicted"/>
<dbReference type="Pfam" id="PF00169">
    <property type="entry name" value="PH"/>
    <property type="match status" value="1"/>
</dbReference>
<dbReference type="STRING" id="1754190.A0A1Y2B083"/>
<feature type="compositionally biased region" description="Polar residues" evidence="2">
    <location>
        <begin position="595"/>
        <end position="605"/>
    </location>
</feature>
<dbReference type="CDD" id="cd00821">
    <property type="entry name" value="PH"/>
    <property type="match status" value="1"/>
</dbReference>
<keyword evidence="5" id="KW-1185">Reference proteome</keyword>
<accession>A0A1Y2B083</accession>
<feature type="compositionally biased region" description="Pro residues" evidence="2">
    <location>
        <begin position="563"/>
        <end position="576"/>
    </location>
</feature>
<feature type="region of interest" description="Disordered" evidence="2">
    <location>
        <begin position="148"/>
        <end position="173"/>
    </location>
</feature>
<evidence type="ECO:0000256" key="1">
    <source>
        <dbReference type="SAM" id="Coils"/>
    </source>
</evidence>
<dbReference type="OrthoDB" id="2157866at2759"/>
<feature type="compositionally biased region" description="Basic and acidic residues" evidence="2">
    <location>
        <begin position="225"/>
        <end position="253"/>
    </location>
</feature>
<feature type="compositionally biased region" description="Low complexity" evidence="2">
    <location>
        <begin position="544"/>
        <end position="562"/>
    </location>
</feature>
<feature type="compositionally biased region" description="Basic and acidic residues" evidence="2">
    <location>
        <begin position="79"/>
        <end position="109"/>
    </location>
</feature>
<feature type="region of interest" description="Disordered" evidence="2">
    <location>
        <begin position="896"/>
        <end position="926"/>
    </location>
</feature>
<feature type="compositionally biased region" description="Polar residues" evidence="2">
    <location>
        <begin position="634"/>
        <end position="653"/>
    </location>
</feature>
<feature type="compositionally biased region" description="Polar residues" evidence="2">
    <location>
        <begin position="501"/>
        <end position="543"/>
    </location>
</feature>
<sequence>MSDNIQTNLDIIKDDSSSNTVVNNTVNKIALNKSSSSSLLVKDEIKKLNKTPSFSSETSSKSNNSIVKSMLKFFENQNSDDKLNNKRSDDNLKNSSKNIKETDNNKIENAENIEETSEKVAVEEKIEVEDKSSEKIINNNESISSIKEEDIKLNEEQENKEENEKEVNKEINEQDKEEIVENIKKEEIQSVVEEKEIKETLNEEVKEESSVVEDGIEKFVENVEEAKEEKGNIEEEEATLKEEIKENEKIEAEKENDEEQGADFGFENKNLDEVDSKDDSIKKESIISQLSQVITSDSEAGSISDQANSVVSSDIIDEPIEEESIYTTSVNPDILKAIIKEKENEYKTYVEDITDSEQDDSISEVHIIEEVSENNASNEFDEYEIVNDNNGNYQPLKAEIIELNSESEASDSIENINSDEVSNSTQPLKAEIIDLSEEKNDQDDVPEVQNQASLSDDGCLDELNGFTSALKSIDEINNAEKQFLIPNSEVMEKMINKSLQQHNNNTSNDKTNSLNLSSPPFTPNSARESLEVSSRPNSLRNSYQSHSSGNSNINNNLHLQISPPQPPPDAPLPPTPHGTQPPTNILSEPLKDSNEQNNTMNNNKGHMQHYSLGRLTEFSHDEDDDKDSLKRISNRTSHTSSILNSYARNSSPVPANRNSRGSLSNRSNMNRYSSDTAVTDNSIIRNSNSNIKTVTVQTVDPSNPPISKKKKIAKNKQPLQAVVYKIDSDNEETDNNDEGENSNQEQNELKDKELEKETQEPENQEKPETQEKEVVKEEKKEKEMDEENKEEKSEKTEASKTSSKKLKDTFSNIENLLDDLDNHIQSFKTPRLKAPENDGYEGDDEYSNNIPFDSPALSVFNRNNGITSRNSSVSSSLYLDGSVSGSECGKPTYSNIRSNSLSSAQNPRPYLFNDQKRPVSEFVGPKRPYYTNSLMSEESPMTPESVHDVINPNDLKETLYSNILKGDDDEYMDIDQSLNNNLKMLKNSKPSTSGMVDMSKNMNINESSFVNNKALNLVGVENQAVPNMNNKALKMLGMKGPSENEFTNLQFDEKELSMLNAAQMTNPHSLNKINDSNINHNRQSSGSSQDRMMMNMSMNMNMPMDMNMNMNMPMNGETMPQLHSNLLEKDQFKNTLLFNDNDLDLDLDLDLDDEDDELLMGNPDMLAMGSLHSNNSFKGNGNTSFSMSQKALKVFGISENELKNSGVNGNTNSNININRNRKAIKPSPVSPYNQGIDFNNSMSTIQQQVNLTNAMSSSQANSNSIGIPSSMDNFNLSRYSIKEGDNQINGVISSKALKIIGVNENSSKVNNLDQGSKSVEIVSKKALENRGKKIKEWEEVDELIRVVTPTLASLKPILTDYLYFNSHSILKGWKKRFIVLTQDNYIYYFNNNDPKGHARASIPINSETTVNELFDPISVVPYFMEITSISPDNNNERRFIIIGCDNKQKCQSWITTIKSIIARDKFSNAKLPPKPVMEDDEKNTSSINISNSFSKNKNNNINSSTVITGDLGSLYDEITGYSSNTNNTVNVPSHRSRSSNGSFNDFTGISPILSPKTNPQSNEFHKNVIKKNAKNIRVTKHPARKESFRPHYANIMTSPTMAAFNASRSSRLSNAQSTIPMVSSSPLMKSQASSYTSYNENAGGVSPNTKGLNNFNLTSPAMKPIPSITPVSPVSPNPLNMNGMSKMGSNGFRRSPLLSGNEGLGRVPSVNHSPLLSPTNKPMESTYLQGQNQMANFSLNQSMMQSFLDDDDEDEDFNVNFNFNNNNGNGNGNMNMNKNMNLGNMNINYGNMEYDKVKLIQQQKMQEQLIKQQQQQIMLLQQQLLQSQKEKEKNNFDMSKDRNFY</sequence>
<feature type="region of interest" description="Disordered" evidence="2">
    <location>
        <begin position="225"/>
        <end position="280"/>
    </location>
</feature>
<dbReference type="Gene3D" id="2.30.29.30">
    <property type="entry name" value="Pleckstrin-homology domain (PH domain)/Phosphotyrosine-binding domain (PTB)"/>
    <property type="match status" value="1"/>
</dbReference>
<gene>
    <name evidence="4" type="ORF">LY90DRAFT_513192</name>
</gene>
<dbReference type="InterPro" id="IPR001849">
    <property type="entry name" value="PH_domain"/>
</dbReference>
<protein>
    <recommendedName>
        <fullName evidence="3">PH domain-containing protein</fullName>
    </recommendedName>
</protein>
<feature type="region of interest" description="Disordered" evidence="2">
    <location>
        <begin position="730"/>
        <end position="804"/>
    </location>
</feature>
<keyword evidence="1" id="KW-0175">Coiled coil</keyword>
<dbReference type="SMART" id="SM00233">
    <property type="entry name" value="PH"/>
    <property type="match status" value="1"/>
</dbReference>
<feature type="region of interest" description="Disordered" evidence="2">
    <location>
        <begin position="437"/>
        <end position="457"/>
    </location>
</feature>
<evidence type="ECO:0000256" key="2">
    <source>
        <dbReference type="SAM" id="MobiDB-lite"/>
    </source>
</evidence>
<feature type="compositionally biased region" description="Low complexity" evidence="2">
    <location>
        <begin position="681"/>
        <end position="691"/>
    </location>
</feature>
<organism evidence="4 5">
    <name type="scientific">Neocallimastix californiae</name>
    <dbReference type="NCBI Taxonomy" id="1754190"/>
    <lineage>
        <taxon>Eukaryota</taxon>
        <taxon>Fungi</taxon>
        <taxon>Fungi incertae sedis</taxon>
        <taxon>Chytridiomycota</taxon>
        <taxon>Chytridiomycota incertae sedis</taxon>
        <taxon>Neocallimastigomycetes</taxon>
        <taxon>Neocallimastigales</taxon>
        <taxon>Neocallimastigaceae</taxon>
        <taxon>Neocallimastix</taxon>
    </lineage>
</organism>
<feature type="domain" description="PH" evidence="3">
    <location>
        <begin position="1355"/>
        <end position="1462"/>
    </location>
</feature>
<feature type="compositionally biased region" description="Basic and acidic residues" evidence="2">
    <location>
        <begin position="269"/>
        <end position="280"/>
    </location>
</feature>
<dbReference type="PROSITE" id="PS50003">
    <property type="entry name" value="PH_DOMAIN"/>
    <property type="match status" value="1"/>
</dbReference>
<feature type="region of interest" description="Disordered" evidence="2">
    <location>
        <begin position="619"/>
        <end position="715"/>
    </location>
</feature>
<feature type="compositionally biased region" description="Acidic residues" evidence="2">
    <location>
        <begin position="730"/>
        <end position="740"/>
    </location>
</feature>
<feature type="compositionally biased region" description="Polar residues" evidence="2">
    <location>
        <begin position="896"/>
        <end position="906"/>
    </location>
</feature>
<evidence type="ECO:0000313" key="4">
    <source>
        <dbReference type="EMBL" id="ORY28232.1"/>
    </source>
</evidence>
<dbReference type="Proteomes" id="UP000193920">
    <property type="component" value="Unassembled WGS sequence"/>
</dbReference>
<feature type="compositionally biased region" description="Polar residues" evidence="2">
    <location>
        <begin position="692"/>
        <end position="701"/>
    </location>
</feature>
<feature type="region of interest" description="Disordered" evidence="2">
    <location>
        <begin position="1070"/>
        <end position="1089"/>
    </location>
</feature>
<dbReference type="EMBL" id="MCOG01000187">
    <property type="protein sequence ID" value="ORY28232.1"/>
    <property type="molecule type" value="Genomic_DNA"/>
</dbReference>
<feature type="compositionally biased region" description="Basic and acidic residues" evidence="2">
    <location>
        <begin position="116"/>
        <end position="133"/>
    </location>
</feature>
<feature type="compositionally biased region" description="Low complexity" evidence="2">
    <location>
        <begin position="656"/>
        <end position="671"/>
    </location>
</feature>
<feature type="region of interest" description="Disordered" evidence="2">
    <location>
        <begin position="77"/>
        <end position="133"/>
    </location>
</feature>
<feature type="coiled-coil region" evidence="1">
    <location>
        <begin position="1803"/>
        <end position="1830"/>
    </location>
</feature>